<evidence type="ECO:0000313" key="5">
    <source>
        <dbReference type="EMBL" id="VEU33392.1"/>
    </source>
</evidence>
<organism evidence="5 6">
    <name type="scientific">Pseudo-nitzschia multistriata</name>
    <dbReference type="NCBI Taxonomy" id="183589"/>
    <lineage>
        <taxon>Eukaryota</taxon>
        <taxon>Sar</taxon>
        <taxon>Stramenopiles</taxon>
        <taxon>Ochrophyta</taxon>
        <taxon>Bacillariophyta</taxon>
        <taxon>Bacillariophyceae</taxon>
        <taxon>Bacillariophycidae</taxon>
        <taxon>Bacillariales</taxon>
        <taxon>Bacillariaceae</taxon>
        <taxon>Pseudo-nitzschia</taxon>
    </lineage>
</organism>
<proteinExistence type="predicted"/>
<dbReference type="OrthoDB" id="44373at2759"/>
<dbReference type="PANTHER" id="PTHR24153">
    <property type="entry name" value="ESPIN"/>
    <property type="match status" value="1"/>
</dbReference>
<dbReference type="GO" id="GO:0051015">
    <property type="term" value="F:actin filament binding"/>
    <property type="evidence" value="ECO:0007669"/>
    <property type="project" value="TreeGrafter"/>
</dbReference>
<dbReference type="EMBL" id="CAACVS010000001">
    <property type="protein sequence ID" value="VEU33392.1"/>
    <property type="molecule type" value="Genomic_DNA"/>
</dbReference>
<keyword evidence="6" id="KW-1185">Reference proteome</keyword>
<feature type="coiled-coil region" evidence="3">
    <location>
        <begin position="277"/>
        <end position="400"/>
    </location>
</feature>
<evidence type="ECO:0000256" key="2">
    <source>
        <dbReference type="ARBA" id="ARBA00023043"/>
    </source>
</evidence>
<keyword evidence="3" id="KW-0175">Coiled coil</keyword>
<keyword evidence="2" id="KW-0040">ANK repeat</keyword>
<reference evidence="5 6" key="1">
    <citation type="submission" date="2019-01" db="EMBL/GenBank/DDBJ databases">
        <authorList>
            <person name="Ferrante I. M."/>
        </authorList>
    </citation>
    <scope>NUCLEOTIDE SEQUENCE [LARGE SCALE GENOMIC DNA]</scope>
    <source>
        <strain evidence="5 6">B856</strain>
    </source>
</reference>
<name>A0A448YUC8_9STRA</name>
<dbReference type="GO" id="GO:0005737">
    <property type="term" value="C:cytoplasm"/>
    <property type="evidence" value="ECO:0007669"/>
    <property type="project" value="TreeGrafter"/>
</dbReference>
<protein>
    <submittedName>
        <fullName evidence="5">Uncharacterized protein</fullName>
    </submittedName>
</protein>
<evidence type="ECO:0000256" key="3">
    <source>
        <dbReference type="SAM" id="Coils"/>
    </source>
</evidence>
<dbReference type="AlphaFoldDB" id="A0A448YUC8"/>
<evidence type="ECO:0000313" key="6">
    <source>
        <dbReference type="Proteomes" id="UP000291116"/>
    </source>
</evidence>
<accession>A0A448YUC8</accession>
<keyword evidence="1" id="KW-0677">Repeat</keyword>
<dbReference type="Gene3D" id="1.25.40.20">
    <property type="entry name" value="Ankyrin repeat-containing domain"/>
    <property type="match status" value="1"/>
</dbReference>
<dbReference type="PANTHER" id="PTHR24153:SF8">
    <property type="entry name" value="FORKED, ISOFORM F"/>
    <property type="match status" value="1"/>
</dbReference>
<gene>
    <name evidence="5" type="ORF">PSNMU_V1.4_AUG-EV-PASAV3_0001960</name>
</gene>
<evidence type="ECO:0000256" key="1">
    <source>
        <dbReference type="ARBA" id="ARBA00022737"/>
    </source>
</evidence>
<dbReference type="SUPFAM" id="SSF48403">
    <property type="entry name" value="Ankyrin repeat"/>
    <property type="match status" value="1"/>
</dbReference>
<feature type="region of interest" description="Disordered" evidence="4">
    <location>
        <begin position="425"/>
        <end position="499"/>
    </location>
</feature>
<dbReference type="InterPro" id="IPR036770">
    <property type="entry name" value="Ankyrin_rpt-contain_sf"/>
</dbReference>
<evidence type="ECO:0000256" key="4">
    <source>
        <dbReference type="SAM" id="MobiDB-lite"/>
    </source>
</evidence>
<dbReference type="InterPro" id="IPR052420">
    <property type="entry name" value="Espin/Espin-like"/>
</dbReference>
<dbReference type="Proteomes" id="UP000291116">
    <property type="component" value="Unassembled WGS sequence"/>
</dbReference>
<sequence>MRMMNQARLKFSPAIADRTVNELENDDQGMEAVLLHSKERRQRRFNRPAEVDEDNTYGEDDESPLNSVLLDLIQNKKWEKFLHRLLKYPNIARIKFSGRSIDRTSAGNLVLHEVCKYNAPIDVVEALNEANEEAIMTKGNAGYLPLHCACAHGGSIKLIRFLQSLFPDATASVDDEENALPLHLACKVGTIKEDVYMSLLTSYPAGAKIRDHFGRLPIDYAKNIQSDSHRRIAVECLKRSNWLESASKLASERTERDYQRRIRGYEQLQAQQLKTIHEVHTKEIANFEANLKTKDEEILQRTNYMEDLDRHLQDKTRDFEDRIKSLEDALKTKSRKLQSQIEKAKKETSKTQLSLDRKIEEAIDLSSKLKEAEEVIESQKKELEERTEDLQLTIEDMETLNQHSEWLESVMGSIRKLSTSVSPMAQGLEQKDELRSTGSTFVSSKKRSSARKNGDSASIRTGKSGKLSRGPSIKMSSNNSPPEKRDSSFVGRFVGSYRE</sequence>
<dbReference type="GO" id="GO:0051017">
    <property type="term" value="P:actin filament bundle assembly"/>
    <property type="evidence" value="ECO:0007669"/>
    <property type="project" value="TreeGrafter"/>
</dbReference>